<evidence type="ECO:0000256" key="4">
    <source>
        <dbReference type="ARBA" id="ARBA00037033"/>
    </source>
</evidence>
<dbReference type="PROSITE" id="PS50005">
    <property type="entry name" value="TPR"/>
    <property type="match status" value="1"/>
</dbReference>
<dbReference type="Pfam" id="PF13181">
    <property type="entry name" value="TPR_8"/>
    <property type="match status" value="2"/>
</dbReference>
<dbReference type="GO" id="GO:0005634">
    <property type="term" value="C:nucleus"/>
    <property type="evidence" value="ECO:0007669"/>
    <property type="project" value="UniProtKB-ARBA"/>
</dbReference>
<reference evidence="9 10" key="2">
    <citation type="submission" date="2018-11" db="EMBL/GenBank/DDBJ databases">
        <authorList>
            <consortium name="Pathogen Informatics"/>
        </authorList>
    </citation>
    <scope>NUCLEOTIDE SEQUENCE [LARGE SCALE GENOMIC DNA]</scope>
</reference>
<feature type="region of interest" description="Disordered" evidence="7">
    <location>
        <begin position="39"/>
        <end position="99"/>
    </location>
</feature>
<dbReference type="OrthoDB" id="533763at2759"/>
<sequence>MDTQVELLRQFVAICKSNPAILHEPKFAFYKEYLESLGAEIPSPTTKPEARSSSEAADKHEEPTKGEEKEESEEEPELELDMSGVIKGEEDEPLPMGDINKEVTDEDVEKANEQRALAMQALNNGNFEKAVEHFTTAIEVNPGSAILHAKRASVLLKLNKPNNAIRDCDKAISLNADSAQGYKFRGRAHRLLGHFLEAHRDLAMACKLDYDNDANEWLKEVEPNVSFF</sequence>
<dbReference type="Proteomes" id="UP000276776">
    <property type="component" value="Unassembled WGS sequence"/>
</dbReference>
<evidence type="ECO:0000313" key="10">
    <source>
        <dbReference type="Proteomes" id="UP000276776"/>
    </source>
</evidence>
<evidence type="ECO:0000256" key="6">
    <source>
        <dbReference type="PROSITE-ProRule" id="PRU00339"/>
    </source>
</evidence>
<dbReference type="GO" id="GO:0030544">
    <property type="term" value="F:Hsp70 protein binding"/>
    <property type="evidence" value="ECO:0007669"/>
    <property type="project" value="TreeGrafter"/>
</dbReference>
<feature type="compositionally biased region" description="Acidic residues" evidence="7">
    <location>
        <begin position="69"/>
        <end position="80"/>
    </location>
</feature>
<dbReference type="PANTHER" id="PTHR45883:SF2">
    <property type="entry name" value="HSC70-INTERACTING PROTEIN"/>
    <property type="match status" value="1"/>
</dbReference>
<reference evidence="11" key="1">
    <citation type="submission" date="2017-02" db="UniProtKB">
        <authorList>
            <consortium name="WormBaseParasite"/>
        </authorList>
    </citation>
    <scope>IDENTIFICATION</scope>
</reference>
<dbReference type="WBParaSite" id="TCLT_0000749301-mRNA-1">
    <property type="protein sequence ID" value="TCLT_0000749301-mRNA-1"/>
    <property type="gene ID" value="TCLT_0000749301"/>
</dbReference>
<dbReference type="GO" id="GO:0046983">
    <property type="term" value="F:protein dimerization activity"/>
    <property type="evidence" value="ECO:0007669"/>
    <property type="project" value="InterPro"/>
</dbReference>
<dbReference type="SMART" id="SM00028">
    <property type="entry name" value="TPR"/>
    <property type="match status" value="3"/>
</dbReference>
<dbReference type="SUPFAM" id="SSF48452">
    <property type="entry name" value="TPR-like"/>
    <property type="match status" value="1"/>
</dbReference>
<evidence type="ECO:0000256" key="5">
    <source>
        <dbReference type="ARBA" id="ARBA00064040"/>
    </source>
</evidence>
<dbReference type="CDD" id="cd14438">
    <property type="entry name" value="Hip_N"/>
    <property type="match status" value="1"/>
</dbReference>
<comment type="subunit">
    <text evidence="5">Homotetramer. Interacts with Hsc70 as well as DNAJ homologs and Hsp90.</text>
</comment>
<feature type="compositionally biased region" description="Basic and acidic residues" evidence="7">
    <location>
        <begin position="48"/>
        <end position="68"/>
    </location>
</feature>
<evidence type="ECO:0000313" key="9">
    <source>
        <dbReference type="EMBL" id="VDN04944.1"/>
    </source>
</evidence>
<evidence type="ECO:0000256" key="7">
    <source>
        <dbReference type="SAM" id="MobiDB-lite"/>
    </source>
</evidence>
<keyword evidence="3 6" id="KW-0802">TPR repeat</keyword>
<organism evidence="11">
    <name type="scientific">Thelazia callipaeda</name>
    <name type="common">Oriental eyeworm</name>
    <name type="synonym">Parasitic nematode</name>
    <dbReference type="NCBI Taxonomy" id="103827"/>
    <lineage>
        <taxon>Eukaryota</taxon>
        <taxon>Metazoa</taxon>
        <taxon>Ecdysozoa</taxon>
        <taxon>Nematoda</taxon>
        <taxon>Chromadorea</taxon>
        <taxon>Rhabditida</taxon>
        <taxon>Spirurina</taxon>
        <taxon>Spiruromorpha</taxon>
        <taxon>Thelazioidea</taxon>
        <taxon>Thelaziidae</taxon>
        <taxon>Thelazia</taxon>
    </lineage>
</organism>
<keyword evidence="10" id="KW-1185">Reference proteome</keyword>
<dbReference type="EMBL" id="UYYF01004512">
    <property type="protein sequence ID" value="VDN04944.1"/>
    <property type="molecule type" value="Genomic_DNA"/>
</dbReference>
<evidence type="ECO:0000256" key="2">
    <source>
        <dbReference type="ARBA" id="ARBA00022737"/>
    </source>
</evidence>
<gene>
    <name evidence="9" type="ORF">TCLT_LOCUS7482</name>
</gene>
<evidence type="ECO:0000256" key="1">
    <source>
        <dbReference type="ARBA" id="ARBA00009015"/>
    </source>
</evidence>
<evidence type="ECO:0000313" key="11">
    <source>
        <dbReference type="WBParaSite" id="TCLT_0000749301-mRNA-1"/>
    </source>
</evidence>
<dbReference type="AlphaFoldDB" id="A0A0N5D3I1"/>
<dbReference type="Gene3D" id="6.10.250.3420">
    <property type="match status" value="1"/>
</dbReference>
<dbReference type="GO" id="GO:1902494">
    <property type="term" value="C:catalytic complex"/>
    <property type="evidence" value="ECO:0007669"/>
    <property type="project" value="UniProtKB-ARBA"/>
</dbReference>
<evidence type="ECO:0000256" key="3">
    <source>
        <dbReference type="ARBA" id="ARBA00022803"/>
    </source>
</evidence>
<feature type="domain" description="Hsp70-interacting protein N-terminal" evidence="8">
    <location>
        <begin position="3"/>
        <end position="42"/>
    </location>
</feature>
<dbReference type="FunFam" id="6.10.250.3420:FF:000001">
    <property type="entry name" value="Hsc70-interacting protein-like protein"/>
    <property type="match status" value="1"/>
</dbReference>
<feature type="repeat" description="TPR" evidence="6">
    <location>
        <begin position="111"/>
        <end position="144"/>
    </location>
</feature>
<accession>A0A0N5D3I1</accession>
<dbReference type="Gene3D" id="1.25.40.10">
    <property type="entry name" value="Tetratricopeptide repeat domain"/>
    <property type="match status" value="1"/>
</dbReference>
<evidence type="ECO:0000259" key="8">
    <source>
        <dbReference type="Pfam" id="PF18253"/>
    </source>
</evidence>
<dbReference type="InterPro" id="IPR034649">
    <property type="entry name" value="Hip_N"/>
</dbReference>
<dbReference type="InterPro" id="IPR011990">
    <property type="entry name" value="TPR-like_helical_dom_sf"/>
</dbReference>
<protein>
    <submittedName>
        <fullName evidence="11">TPR_REGION domain-containing protein</fullName>
    </submittedName>
</protein>
<keyword evidence="2" id="KW-0677">Repeat</keyword>
<dbReference type="InterPro" id="IPR019734">
    <property type="entry name" value="TPR_rpt"/>
</dbReference>
<dbReference type="OMA" id="QFVNICK"/>
<dbReference type="FunFam" id="1.25.40.10:FF:000112">
    <property type="entry name" value="FAM10 family protein"/>
    <property type="match status" value="1"/>
</dbReference>
<proteinExistence type="inferred from homology"/>
<dbReference type="Pfam" id="PF18253">
    <property type="entry name" value="HipN"/>
    <property type="match status" value="1"/>
</dbReference>
<comment type="similarity">
    <text evidence="1">Belongs to the FAM10 family.</text>
</comment>
<comment type="function">
    <text evidence="4">One HIP oligomer binds the ATPase domains of at least two HSC70 molecules dependent on activation of the HSC70 ATPase by HSP40. Stabilizes the ADP state of HSC70 that has a high affinity for substrate protein. Through its own chaperone activity, it may contribute to the interaction of HSC70 with various target proteins.</text>
</comment>
<dbReference type="PANTHER" id="PTHR45883">
    <property type="entry name" value="HSC70-INTERACTING PROTEIN"/>
    <property type="match status" value="1"/>
</dbReference>
<dbReference type="STRING" id="103827.A0A0N5D3I1"/>
<name>A0A0N5D3I1_THECL</name>